<proteinExistence type="predicted"/>
<dbReference type="Proteomes" id="UP000276133">
    <property type="component" value="Unassembled WGS sequence"/>
</dbReference>
<dbReference type="AlphaFoldDB" id="A0A3M7S5I8"/>
<reference evidence="1 2" key="1">
    <citation type="journal article" date="2018" name="Sci. Rep.">
        <title>Genomic signatures of local adaptation to the degree of environmental predictability in rotifers.</title>
        <authorList>
            <person name="Franch-Gras L."/>
            <person name="Hahn C."/>
            <person name="Garcia-Roger E.M."/>
            <person name="Carmona M.J."/>
            <person name="Serra M."/>
            <person name="Gomez A."/>
        </authorList>
    </citation>
    <scope>NUCLEOTIDE SEQUENCE [LARGE SCALE GENOMIC DNA]</scope>
    <source>
        <strain evidence="1">HYR1</strain>
    </source>
</reference>
<evidence type="ECO:0000313" key="1">
    <source>
        <dbReference type="EMBL" id="RNA31073.1"/>
    </source>
</evidence>
<accession>A0A3M7S5I8</accession>
<evidence type="ECO:0000313" key="2">
    <source>
        <dbReference type="Proteomes" id="UP000276133"/>
    </source>
</evidence>
<organism evidence="1 2">
    <name type="scientific">Brachionus plicatilis</name>
    <name type="common">Marine rotifer</name>
    <name type="synonym">Brachionus muelleri</name>
    <dbReference type="NCBI Taxonomy" id="10195"/>
    <lineage>
        <taxon>Eukaryota</taxon>
        <taxon>Metazoa</taxon>
        <taxon>Spiralia</taxon>
        <taxon>Gnathifera</taxon>
        <taxon>Rotifera</taxon>
        <taxon>Eurotatoria</taxon>
        <taxon>Monogononta</taxon>
        <taxon>Pseudotrocha</taxon>
        <taxon>Ploima</taxon>
        <taxon>Brachionidae</taxon>
        <taxon>Brachionus</taxon>
    </lineage>
</organism>
<comment type="caution">
    <text evidence="1">The sequence shown here is derived from an EMBL/GenBank/DDBJ whole genome shotgun (WGS) entry which is preliminary data.</text>
</comment>
<gene>
    <name evidence="1" type="ORF">BpHYR1_023930</name>
</gene>
<keyword evidence="2" id="KW-1185">Reference proteome</keyword>
<name>A0A3M7S5I8_BRAPC</name>
<dbReference type="EMBL" id="REGN01001992">
    <property type="protein sequence ID" value="RNA31073.1"/>
    <property type="molecule type" value="Genomic_DNA"/>
</dbReference>
<sequence>MIITKGKREREKEKTHKNEEGTILSDEYKTLANILKSINLINYLLKINRKKLPKYYKTCFKRP</sequence>
<protein>
    <submittedName>
        <fullName evidence="1">Uncharacterized protein</fullName>
    </submittedName>
</protein>